<feature type="non-terminal residue" evidence="2">
    <location>
        <position position="143"/>
    </location>
</feature>
<dbReference type="PATRIC" id="fig|178901.15.peg.419"/>
<dbReference type="InterPro" id="IPR051680">
    <property type="entry name" value="ATP-dep_Glu-Cys_Ligase-2"/>
</dbReference>
<name>A0A149V3V5_9PROT</name>
<feature type="domain" description="Circularly permuted ATPgrasp" evidence="1">
    <location>
        <begin position="91"/>
        <end position="143"/>
    </location>
</feature>
<dbReference type="Pfam" id="PF04174">
    <property type="entry name" value="CP_ATPgrasp_1"/>
    <property type="match status" value="1"/>
</dbReference>
<dbReference type="Proteomes" id="UP000075538">
    <property type="component" value="Unassembled WGS sequence"/>
</dbReference>
<dbReference type="AlphaFoldDB" id="A0A149V3V5"/>
<dbReference type="SUPFAM" id="SSF56059">
    <property type="entry name" value="Glutathione synthetase ATP-binding domain-like"/>
    <property type="match status" value="1"/>
</dbReference>
<gene>
    <name evidence="2" type="ORF">AD953_10080</name>
</gene>
<dbReference type="InterPro" id="IPR007302">
    <property type="entry name" value="CP_ATPgrasp"/>
</dbReference>
<comment type="caution">
    <text evidence="2">The sequence shown here is derived from an EMBL/GenBank/DDBJ whole genome shotgun (WGS) entry which is preliminary data.</text>
</comment>
<proteinExistence type="predicted"/>
<dbReference type="RefSeq" id="WP_197461762.1">
    <property type="nucleotide sequence ID" value="NZ_LHZZ01000582.1"/>
</dbReference>
<protein>
    <recommendedName>
        <fullName evidence="1">Circularly permuted ATPgrasp domain-containing protein</fullName>
    </recommendedName>
</protein>
<organism evidence="2 3">
    <name type="scientific">Acetobacter malorum</name>
    <dbReference type="NCBI Taxonomy" id="178901"/>
    <lineage>
        <taxon>Bacteria</taxon>
        <taxon>Pseudomonadati</taxon>
        <taxon>Pseudomonadota</taxon>
        <taxon>Alphaproteobacteria</taxon>
        <taxon>Acetobacterales</taxon>
        <taxon>Acetobacteraceae</taxon>
        <taxon>Acetobacter</taxon>
    </lineage>
</organism>
<dbReference type="PANTHER" id="PTHR34595:SF7">
    <property type="entry name" value="SLL1039 PROTEIN"/>
    <property type="match status" value="1"/>
</dbReference>
<dbReference type="EMBL" id="LHZZ01000582">
    <property type="protein sequence ID" value="KXV74805.1"/>
    <property type="molecule type" value="Genomic_DNA"/>
</dbReference>
<evidence type="ECO:0000259" key="1">
    <source>
        <dbReference type="Pfam" id="PF04174"/>
    </source>
</evidence>
<accession>A0A149V3V5</accession>
<sequence>MNDTPLHAPVQAAGIFAAYDVPDFFCELMNRKDGIPPALQDVKNRLAHFSLADLRHRTTAAEAQLYRLGITFTVYSDREAIDRVLPFDVIPRVITAAEWDHIERGVQQRVQAINLFLHDIYHDRAILRDGIIPADLVLNNPNY</sequence>
<dbReference type="PANTHER" id="PTHR34595">
    <property type="entry name" value="BLR5612 PROTEIN"/>
    <property type="match status" value="1"/>
</dbReference>
<evidence type="ECO:0000313" key="3">
    <source>
        <dbReference type="Proteomes" id="UP000075538"/>
    </source>
</evidence>
<evidence type="ECO:0000313" key="2">
    <source>
        <dbReference type="EMBL" id="KXV74805.1"/>
    </source>
</evidence>
<reference evidence="2 3" key="1">
    <citation type="submission" date="2015-06" db="EMBL/GenBank/DDBJ databases">
        <title>Improved classification and identification of acetic acid bacteria using matrix-assisted laser desorption/ionization time-of-flight mass spectrometry; Gluconobacter nephelii and Gluconobacter uchimurae are later heterotypic synonyms of Gluconobacter japonicus and Gluconobacter oxydans, respectively.</title>
        <authorList>
            <person name="Li L."/>
            <person name="Cleenwerck I."/>
            <person name="De Vuyst L."/>
            <person name="Vandamme P."/>
        </authorList>
    </citation>
    <scope>NUCLEOTIDE SEQUENCE [LARGE SCALE GENOMIC DNA]</scope>
    <source>
        <strain evidence="2 3">LMG 1604</strain>
    </source>
</reference>